<protein>
    <submittedName>
        <fullName evidence="8">Sensor histidine kinase YpdA</fullName>
        <ecNumber evidence="8">2.7.13.3</ecNumber>
    </submittedName>
</protein>
<evidence type="ECO:0000313" key="8">
    <source>
        <dbReference type="EMBL" id="ODM05703.1"/>
    </source>
</evidence>
<dbReference type="Gene3D" id="3.30.450.20">
    <property type="entry name" value="PAS domain"/>
    <property type="match status" value="1"/>
</dbReference>
<dbReference type="PANTHER" id="PTHR34220:SF7">
    <property type="entry name" value="SENSOR HISTIDINE KINASE YPDA"/>
    <property type="match status" value="1"/>
</dbReference>
<evidence type="ECO:0000256" key="3">
    <source>
        <dbReference type="ARBA" id="ARBA00022679"/>
    </source>
</evidence>
<dbReference type="Pfam" id="PF00672">
    <property type="entry name" value="HAMP"/>
    <property type="match status" value="1"/>
</dbReference>
<keyword evidence="5" id="KW-0175">Coiled coil</keyword>
<keyword evidence="3 8" id="KW-0808">Transferase</keyword>
<keyword evidence="6" id="KW-1133">Transmembrane helix</keyword>
<keyword evidence="2" id="KW-0597">Phosphoprotein</keyword>
<feature type="domain" description="HAMP" evidence="7">
    <location>
        <begin position="320"/>
        <end position="373"/>
    </location>
</feature>
<dbReference type="EC" id="2.7.13.3" evidence="8"/>
<organism evidence="8 9">
    <name type="scientific">Eisenbergiella tayi</name>
    <dbReference type="NCBI Taxonomy" id="1432052"/>
    <lineage>
        <taxon>Bacteria</taxon>
        <taxon>Bacillati</taxon>
        <taxon>Bacillota</taxon>
        <taxon>Clostridia</taxon>
        <taxon>Lachnospirales</taxon>
        <taxon>Lachnospiraceae</taxon>
        <taxon>Eisenbergiella</taxon>
    </lineage>
</organism>
<dbReference type="PANTHER" id="PTHR34220">
    <property type="entry name" value="SENSOR HISTIDINE KINASE YPDA"/>
    <property type="match status" value="1"/>
</dbReference>
<dbReference type="GO" id="GO:0000155">
    <property type="term" value="F:phosphorelay sensor kinase activity"/>
    <property type="evidence" value="ECO:0007669"/>
    <property type="project" value="InterPro"/>
</dbReference>
<dbReference type="SUPFAM" id="SSF55874">
    <property type="entry name" value="ATPase domain of HSP90 chaperone/DNA topoisomerase II/histidine kinase"/>
    <property type="match status" value="1"/>
</dbReference>
<comment type="subcellular location">
    <subcellularLocation>
        <location evidence="1">Membrane</location>
    </subcellularLocation>
</comment>
<dbReference type="InterPro" id="IPR003594">
    <property type="entry name" value="HATPase_dom"/>
</dbReference>
<dbReference type="PATRIC" id="fig|1432052.4.peg.1782"/>
<evidence type="ECO:0000259" key="7">
    <source>
        <dbReference type="PROSITE" id="PS50885"/>
    </source>
</evidence>
<dbReference type="Pfam" id="PF06580">
    <property type="entry name" value="His_kinase"/>
    <property type="match status" value="1"/>
</dbReference>
<dbReference type="Gene3D" id="3.30.565.10">
    <property type="entry name" value="Histidine kinase-like ATPase, C-terminal domain"/>
    <property type="match status" value="1"/>
</dbReference>
<dbReference type="InterPro" id="IPR036890">
    <property type="entry name" value="HATPase_C_sf"/>
</dbReference>
<dbReference type="InterPro" id="IPR003660">
    <property type="entry name" value="HAMP_dom"/>
</dbReference>
<keyword evidence="4 8" id="KW-0418">Kinase</keyword>
<evidence type="ECO:0000256" key="4">
    <source>
        <dbReference type="ARBA" id="ARBA00022777"/>
    </source>
</evidence>
<evidence type="ECO:0000256" key="2">
    <source>
        <dbReference type="ARBA" id="ARBA00022553"/>
    </source>
</evidence>
<evidence type="ECO:0000256" key="5">
    <source>
        <dbReference type="SAM" id="Coils"/>
    </source>
</evidence>
<dbReference type="Pfam" id="PF02518">
    <property type="entry name" value="HATPase_c"/>
    <property type="match status" value="1"/>
</dbReference>
<reference evidence="8 9" key="1">
    <citation type="submission" date="2016-07" db="EMBL/GenBank/DDBJ databases">
        <title>Characterization of isolates of Eisenbergiella tayi derived from blood cultures, using whole genome sequencing.</title>
        <authorList>
            <person name="Burdz T."/>
            <person name="Wiebe D."/>
            <person name="Huynh C."/>
            <person name="Bernard K."/>
        </authorList>
    </citation>
    <scope>NUCLEOTIDE SEQUENCE [LARGE SCALE GENOMIC DNA]</scope>
    <source>
        <strain evidence="8 9">NML 110608</strain>
    </source>
</reference>
<dbReference type="SMART" id="SM00304">
    <property type="entry name" value="HAMP"/>
    <property type="match status" value="1"/>
</dbReference>
<evidence type="ECO:0000256" key="6">
    <source>
        <dbReference type="SAM" id="Phobius"/>
    </source>
</evidence>
<evidence type="ECO:0000313" key="9">
    <source>
        <dbReference type="Proteomes" id="UP000094067"/>
    </source>
</evidence>
<dbReference type="GO" id="GO:0016020">
    <property type="term" value="C:membrane"/>
    <property type="evidence" value="ECO:0007669"/>
    <property type="project" value="UniProtKB-SubCell"/>
</dbReference>
<evidence type="ECO:0000256" key="1">
    <source>
        <dbReference type="ARBA" id="ARBA00004370"/>
    </source>
</evidence>
<dbReference type="CDD" id="cd06225">
    <property type="entry name" value="HAMP"/>
    <property type="match status" value="1"/>
</dbReference>
<dbReference type="AlphaFoldDB" id="A0A1E3AAC3"/>
<proteinExistence type="predicted"/>
<dbReference type="InterPro" id="IPR010559">
    <property type="entry name" value="Sig_transdc_His_kin_internal"/>
</dbReference>
<feature type="coiled-coil region" evidence="5">
    <location>
        <begin position="368"/>
        <end position="395"/>
    </location>
</feature>
<dbReference type="SUPFAM" id="SSF158472">
    <property type="entry name" value="HAMP domain-like"/>
    <property type="match status" value="1"/>
</dbReference>
<comment type="caution">
    <text evidence="8">The sequence shown here is derived from an EMBL/GenBank/DDBJ whole genome shotgun (WGS) entry which is preliminary data.</text>
</comment>
<name>A0A1E3AAC3_9FIRM</name>
<dbReference type="EMBL" id="MCGH01000002">
    <property type="protein sequence ID" value="ODM05703.1"/>
    <property type="molecule type" value="Genomic_DNA"/>
</dbReference>
<dbReference type="Gene3D" id="6.10.340.10">
    <property type="match status" value="1"/>
</dbReference>
<feature type="transmembrane region" description="Helical" evidence="6">
    <location>
        <begin position="12"/>
        <end position="36"/>
    </location>
</feature>
<dbReference type="InterPro" id="IPR050640">
    <property type="entry name" value="Bact_2-comp_sensor_kinase"/>
</dbReference>
<dbReference type="RefSeq" id="WP_069151891.1">
    <property type="nucleotide sequence ID" value="NZ_MCGH01000002.1"/>
</dbReference>
<keyword evidence="6" id="KW-0472">Membrane</keyword>
<accession>A0A1E3AAC3</accession>
<dbReference type="PROSITE" id="PS50885">
    <property type="entry name" value="HAMP"/>
    <property type="match status" value="1"/>
</dbReference>
<gene>
    <name evidence="8" type="primary">ypdA_12</name>
    <name evidence="8" type="ORF">BEI61_01592</name>
</gene>
<dbReference type="Proteomes" id="UP000094067">
    <property type="component" value="Unassembled WGS sequence"/>
</dbReference>
<keyword evidence="6" id="KW-0812">Transmembrane</keyword>
<sequence length="591" mass="67645">MKHQFKATIHSLFTKLLSAFLLLGFLPLLFVNFMWYHNTSRIVYQNELSNSQNLLNQLNVRLENVLNTINVNTYPFLFDRTVQDIIASVPASPDVKRENEIILKNVLSQIKENNTMISSVSFINDFYKICSVDSGVNYDILEKEHWYQDFMTYGRTETFTPVYINSYIERRGTEVIGWMRRLNYSTSSQTAGNFLVEISYSTINSFLMPSIEGTDNTIMIFDTAGNLIFHPENNRLFSPDPDDKQLFQKLKSGETLFNFDYNGQEYTIVSNRLAITDWYLIMAIDTKTLLSSTTQAARRVNIITLFVLIGTVICSYLISRHITKPIFQLSDTMKKVEANQLDVTMPPSSSHDEISILSNGFNNMLSHIRSLLHDIRNEEQKKRDAELKMLQAQINPHFLYNTLNVIRWRAVMHNEITISKMIISLIKLLEFSGKKTDEYVPIEKELEHAQSYIDLIRYQYGDKFTVRYDTEASALSCYTIKFVLQPLVENAIFHGLIPMEETGELTIRIQAEAERIHFSVIDNGIGMDLTAPEHNPAFKGLGLSNVNERLCRYFGPDAALDIHSDNGAGTHIDFFIPAIQTPPGQGGYADA</sequence>